<dbReference type="PANTHER" id="PTHR42745">
    <property type="match status" value="1"/>
</dbReference>
<keyword evidence="5" id="KW-0862">Zinc</keyword>
<dbReference type="Pfam" id="PF01380">
    <property type="entry name" value="SIS"/>
    <property type="match status" value="1"/>
</dbReference>
<evidence type="ECO:0000256" key="1">
    <source>
        <dbReference type="ARBA" id="ARBA00008165"/>
    </source>
</evidence>
<evidence type="ECO:0000256" key="7">
    <source>
        <dbReference type="PROSITE-ProRule" id="PRU00703"/>
    </source>
</evidence>
<keyword evidence="3 7" id="KW-0129">CBS domain</keyword>
<dbReference type="PROSITE" id="PS51464">
    <property type="entry name" value="SIS"/>
    <property type="match status" value="1"/>
</dbReference>
<dbReference type="InterPro" id="IPR046342">
    <property type="entry name" value="CBS_dom_sf"/>
</dbReference>
<keyword evidence="2" id="KW-0677">Repeat</keyword>
<dbReference type="CDD" id="cd05014">
    <property type="entry name" value="SIS_Kpsf"/>
    <property type="match status" value="1"/>
</dbReference>
<dbReference type="InterPro" id="IPR046348">
    <property type="entry name" value="SIS_dom_sf"/>
</dbReference>
<evidence type="ECO:0000256" key="5">
    <source>
        <dbReference type="PIRSR" id="PIRSR004692-2"/>
    </source>
</evidence>
<dbReference type="InterPro" id="IPR001347">
    <property type="entry name" value="SIS_dom"/>
</dbReference>
<dbReference type="GO" id="GO:1901135">
    <property type="term" value="P:carbohydrate derivative metabolic process"/>
    <property type="evidence" value="ECO:0007669"/>
    <property type="project" value="InterPro"/>
</dbReference>
<dbReference type="InterPro" id="IPR000644">
    <property type="entry name" value="CBS_dom"/>
</dbReference>
<comment type="caution">
    <text evidence="10">The sequence shown here is derived from an EMBL/GenBank/DDBJ whole genome shotgun (WGS) entry which is preliminary data.</text>
</comment>
<dbReference type="Gene3D" id="3.40.50.10490">
    <property type="entry name" value="Glucose-6-phosphate isomerase like protein, domain 1"/>
    <property type="match status" value="1"/>
</dbReference>
<reference evidence="10 11" key="1">
    <citation type="submission" date="2020-02" db="EMBL/GenBank/DDBJ databases">
        <title>Pseudoroseicyclus tamarix, sp. nov., isolated from offshore sediment of a Tamarix chinensis forest.</title>
        <authorList>
            <person name="Gai Y."/>
        </authorList>
    </citation>
    <scope>NUCLEOTIDE SEQUENCE [LARGE SCALE GENOMIC DNA]</scope>
    <source>
        <strain evidence="10 11">CLL3-39</strain>
    </source>
</reference>
<feature type="domain" description="CBS" evidence="8">
    <location>
        <begin position="275"/>
        <end position="328"/>
    </location>
</feature>
<dbReference type="InterPro" id="IPR050986">
    <property type="entry name" value="GutQ/KpsF_isomerases"/>
</dbReference>
<evidence type="ECO:0000313" key="10">
    <source>
        <dbReference type="EMBL" id="NDV02095.1"/>
    </source>
</evidence>
<accession>A0A6B2JW13</accession>
<feature type="site" description="Catalytically relevant" evidence="6">
    <location>
        <position position="115"/>
    </location>
</feature>
<feature type="site" description="Catalytically relevant" evidence="6">
    <location>
        <position position="63"/>
    </location>
</feature>
<sequence>MTAQPQPLAPAPAAEIKAEMARVLRCEAAALEMLAGGLEDSAAEAVRLIRAAPGRVIVTGMGKSGHVARKIAATFASTGTPAQFVHPAEASHGDLGMIAAGDVVLAISNSGETAELADLVTYSRRFSIPLIAVTKVPGSSLGRQADVILRLPDAPEACPMGRAPTSSTTASMALGDALAVVLMTERGFKEESFHAYHPGGRLGAQLLTVRALMHSGAELPVLAPQTPMGEGIIEITAKGFGTAAVIEDGRLIGIITDGDLRRHLAGLMEKRADEIATLSPTTIAPDALASEALALMNARKISALFAVSESGEVEGLIHIHDCLRAGVA</sequence>
<dbReference type="Gene3D" id="3.10.580.10">
    <property type="entry name" value="CBS-domain"/>
    <property type="match status" value="1"/>
</dbReference>
<proteinExistence type="inferred from homology"/>
<dbReference type="Proteomes" id="UP000474757">
    <property type="component" value="Unassembled WGS sequence"/>
</dbReference>
<feature type="domain" description="CBS" evidence="8">
    <location>
        <begin position="213"/>
        <end position="274"/>
    </location>
</feature>
<gene>
    <name evidence="10" type="ORF">GZA08_14080</name>
</gene>
<dbReference type="PIRSF" id="PIRSF004692">
    <property type="entry name" value="KdsD_KpsF"/>
    <property type="match status" value="1"/>
</dbReference>
<evidence type="ECO:0000256" key="2">
    <source>
        <dbReference type="ARBA" id="ARBA00022737"/>
    </source>
</evidence>
<dbReference type="EMBL" id="JAAGAB010000003">
    <property type="protein sequence ID" value="NDV02095.1"/>
    <property type="molecule type" value="Genomic_DNA"/>
</dbReference>
<keyword evidence="11" id="KW-1185">Reference proteome</keyword>
<evidence type="ECO:0000313" key="11">
    <source>
        <dbReference type="Proteomes" id="UP000474757"/>
    </source>
</evidence>
<dbReference type="InterPro" id="IPR004800">
    <property type="entry name" value="KdsD/KpsF-type"/>
</dbReference>
<dbReference type="GO" id="GO:0046872">
    <property type="term" value="F:metal ion binding"/>
    <property type="evidence" value="ECO:0007669"/>
    <property type="project" value="UniProtKB-KW"/>
</dbReference>
<dbReference type="FunFam" id="3.40.50.10490:FF:000011">
    <property type="entry name" value="Arabinose 5-phosphate isomerase"/>
    <property type="match status" value="1"/>
</dbReference>
<dbReference type="AlphaFoldDB" id="A0A6B2JW13"/>
<keyword evidence="5" id="KW-0479">Metal-binding</keyword>
<name>A0A6B2JW13_9RHOB</name>
<dbReference type="GO" id="GO:0019146">
    <property type="term" value="F:arabinose-5-phosphate isomerase activity"/>
    <property type="evidence" value="ECO:0007669"/>
    <property type="project" value="UniProtKB-ARBA"/>
</dbReference>
<dbReference type="Pfam" id="PF00571">
    <property type="entry name" value="CBS"/>
    <property type="match status" value="2"/>
</dbReference>
<dbReference type="SUPFAM" id="SSF54631">
    <property type="entry name" value="CBS-domain pair"/>
    <property type="match status" value="1"/>
</dbReference>
<dbReference type="GO" id="GO:0005975">
    <property type="term" value="P:carbohydrate metabolic process"/>
    <property type="evidence" value="ECO:0007669"/>
    <property type="project" value="InterPro"/>
</dbReference>
<feature type="domain" description="SIS" evidence="9">
    <location>
        <begin position="45"/>
        <end position="188"/>
    </location>
</feature>
<dbReference type="NCBIfam" id="TIGR00393">
    <property type="entry name" value="kpsF"/>
    <property type="match status" value="1"/>
</dbReference>
<dbReference type="PANTHER" id="PTHR42745:SF1">
    <property type="entry name" value="ARABINOSE 5-PHOSPHATE ISOMERASE KDSD"/>
    <property type="match status" value="1"/>
</dbReference>
<dbReference type="SUPFAM" id="SSF53697">
    <property type="entry name" value="SIS domain"/>
    <property type="match status" value="1"/>
</dbReference>
<dbReference type="PROSITE" id="PS51371">
    <property type="entry name" value="CBS"/>
    <property type="match status" value="2"/>
</dbReference>
<evidence type="ECO:0000259" key="8">
    <source>
        <dbReference type="PROSITE" id="PS51371"/>
    </source>
</evidence>
<evidence type="ECO:0000256" key="4">
    <source>
        <dbReference type="PIRNR" id="PIRNR004692"/>
    </source>
</evidence>
<evidence type="ECO:0000256" key="6">
    <source>
        <dbReference type="PIRSR" id="PIRSR004692-3"/>
    </source>
</evidence>
<dbReference type="CDD" id="cd04604">
    <property type="entry name" value="CBS_pair_SIS_assoc"/>
    <property type="match status" value="1"/>
</dbReference>
<organism evidence="10 11">
    <name type="scientific">Pseudoroseicyclus tamaricis</name>
    <dbReference type="NCBI Taxonomy" id="2705421"/>
    <lineage>
        <taxon>Bacteria</taxon>
        <taxon>Pseudomonadati</taxon>
        <taxon>Pseudomonadota</taxon>
        <taxon>Alphaproteobacteria</taxon>
        <taxon>Rhodobacterales</taxon>
        <taxon>Paracoccaceae</taxon>
        <taxon>Pseudoroseicyclus</taxon>
    </lineage>
</organism>
<dbReference type="GO" id="GO:0097367">
    <property type="term" value="F:carbohydrate derivative binding"/>
    <property type="evidence" value="ECO:0007669"/>
    <property type="project" value="InterPro"/>
</dbReference>
<dbReference type="InterPro" id="IPR035474">
    <property type="entry name" value="SIS_Kpsf"/>
</dbReference>
<feature type="site" description="Catalytically relevant" evidence="6">
    <location>
        <position position="197"/>
    </location>
</feature>
<comment type="similarity">
    <text evidence="1 4">Belongs to the SIS family. GutQ/KpsF subfamily.</text>
</comment>
<feature type="binding site" evidence="5">
    <location>
        <position position="86"/>
    </location>
    <ligand>
        <name>Zn(2+)</name>
        <dbReference type="ChEBI" id="CHEBI:29105"/>
    </ligand>
</feature>
<dbReference type="SMART" id="SM00116">
    <property type="entry name" value="CBS"/>
    <property type="match status" value="2"/>
</dbReference>
<feature type="site" description="Catalytically relevant" evidence="6">
    <location>
        <position position="156"/>
    </location>
</feature>
<protein>
    <submittedName>
        <fullName evidence="10">KpsF/GutQ family sugar-phosphate isomerase</fullName>
    </submittedName>
</protein>
<evidence type="ECO:0000256" key="3">
    <source>
        <dbReference type="ARBA" id="ARBA00023122"/>
    </source>
</evidence>
<dbReference type="RefSeq" id="WP_163894721.1">
    <property type="nucleotide sequence ID" value="NZ_JAAFYS010000003.1"/>
</dbReference>
<keyword evidence="10" id="KW-0413">Isomerase</keyword>
<evidence type="ECO:0000259" key="9">
    <source>
        <dbReference type="PROSITE" id="PS51464"/>
    </source>
</evidence>